<dbReference type="GO" id="GO:0008175">
    <property type="term" value="F:tRNA methyltransferase activity"/>
    <property type="evidence" value="ECO:0007669"/>
    <property type="project" value="TreeGrafter"/>
</dbReference>
<dbReference type="Gene3D" id="3.30.300.110">
    <property type="entry name" value="Met-10+ protein-like domains"/>
    <property type="match status" value="1"/>
</dbReference>
<evidence type="ECO:0000256" key="4">
    <source>
        <dbReference type="ARBA" id="ARBA00022691"/>
    </source>
</evidence>
<gene>
    <name evidence="7" type="ordered locus">Smar_0722</name>
</gene>
<dbReference type="InterPro" id="IPR029063">
    <property type="entry name" value="SAM-dependent_MTases_sf"/>
</dbReference>
<dbReference type="eggNOG" id="arCOG00033">
    <property type="taxonomic scope" value="Archaea"/>
</dbReference>
<dbReference type="InterPro" id="IPR030382">
    <property type="entry name" value="MeTrfase_TRM5/TYW2"/>
</dbReference>
<dbReference type="PANTHER" id="PTHR23245:SF36">
    <property type="entry name" value="TRNA (GUANINE(37)-N1)-METHYLTRANSFERASE"/>
    <property type="match status" value="1"/>
</dbReference>
<keyword evidence="5" id="KW-0819">tRNA processing</keyword>
<evidence type="ECO:0000256" key="2">
    <source>
        <dbReference type="ARBA" id="ARBA00022603"/>
    </source>
</evidence>
<dbReference type="Proteomes" id="UP000000254">
    <property type="component" value="Chromosome"/>
</dbReference>
<dbReference type="CDD" id="cd02440">
    <property type="entry name" value="AdoMet_MTases"/>
    <property type="match status" value="1"/>
</dbReference>
<accession>A3DMG5</accession>
<keyword evidence="3 7" id="KW-0808">Transferase</keyword>
<dbReference type="STRING" id="399550.Smar_0722"/>
<dbReference type="KEGG" id="smr:Smar_0722"/>
<dbReference type="GeneID" id="4908078"/>
<name>A3DMG5_STAMF</name>
<reference evidence="8" key="1">
    <citation type="journal article" date="2009" name="BMC Genomics">
        <title>The complete genome sequence of Staphylothermus marinus reveals differences in sulfur metabolism among heterotrophic Crenarchaeota.</title>
        <authorList>
            <person name="Anderson I.J."/>
            <person name="Dharmarajan L."/>
            <person name="Rodriguez J."/>
            <person name="Hooper S."/>
            <person name="Porat I."/>
            <person name="Ulrich L.E."/>
            <person name="Elkins J.G."/>
            <person name="Mavromatis K."/>
            <person name="Sun H."/>
            <person name="Land M."/>
            <person name="Lapidus A."/>
            <person name="Lucas S."/>
            <person name="Barry K."/>
            <person name="Huber H."/>
            <person name="Zhulin I.B."/>
            <person name="Whitman W.B."/>
            <person name="Mukhopadhyay B."/>
            <person name="Woese C."/>
            <person name="Bristow J."/>
            <person name="Kyrpides N."/>
        </authorList>
    </citation>
    <scope>NUCLEOTIDE SEQUENCE [LARGE SCALE GENOMIC DNA]</scope>
    <source>
        <strain evidence="8">ATCC 43588 / DSM 3639 / JCM 9404 / F1</strain>
    </source>
</reference>
<dbReference type="OrthoDB" id="8079at2157"/>
<keyword evidence="1" id="KW-0963">Cytoplasm</keyword>
<protein>
    <submittedName>
        <fullName evidence="7">Methyltransferase</fullName>
        <ecNumber evidence="7">2.1.1.-</ecNumber>
    </submittedName>
</protein>
<dbReference type="Pfam" id="PF25133">
    <property type="entry name" value="TYW2_N_2"/>
    <property type="match status" value="1"/>
</dbReference>
<keyword evidence="2 7" id="KW-0489">Methyltransferase</keyword>
<dbReference type="Gene3D" id="3.40.50.150">
    <property type="entry name" value="Vaccinia Virus protein VP39"/>
    <property type="match status" value="1"/>
</dbReference>
<dbReference type="Pfam" id="PF18093">
    <property type="entry name" value="Trm5_N"/>
    <property type="match status" value="1"/>
</dbReference>
<dbReference type="InterPro" id="IPR056743">
    <property type="entry name" value="TRM5-TYW2-like_MTfase"/>
</dbReference>
<reference evidence="7 8" key="2">
    <citation type="journal article" date="2009" name="Stand. Genomic Sci.">
        <title>Complete genome sequence of Staphylothermus marinus Stetter and Fiala 1986 type strain F1.</title>
        <authorList>
            <person name="Anderson I.J."/>
            <person name="Sun H."/>
            <person name="Lapidus A."/>
            <person name="Copeland A."/>
            <person name="Glavina Del Rio T."/>
            <person name="Tice H."/>
            <person name="Dalin E."/>
            <person name="Lucas S."/>
            <person name="Barry K."/>
            <person name="Land M."/>
            <person name="Richardson P."/>
            <person name="Huber H."/>
            <person name="Kyrpides N.C."/>
        </authorList>
    </citation>
    <scope>NUCLEOTIDE SEQUENCE [LARGE SCALE GENOMIC DNA]</scope>
    <source>
        <strain evidence="8">ATCC 43588 / DSM 3639 / JCM 9404 / F1</strain>
    </source>
</reference>
<organism evidence="7 8">
    <name type="scientific">Staphylothermus marinus (strain ATCC 43588 / DSM 3639 / JCM 9404 / F1)</name>
    <dbReference type="NCBI Taxonomy" id="399550"/>
    <lineage>
        <taxon>Archaea</taxon>
        <taxon>Thermoproteota</taxon>
        <taxon>Thermoprotei</taxon>
        <taxon>Desulfurococcales</taxon>
        <taxon>Desulfurococcaceae</taxon>
        <taxon>Staphylothermus</taxon>
    </lineage>
</organism>
<dbReference type="GO" id="GO:0005737">
    <property type="term" value="C:cytoplasm"/>
    <property type="evidence" value="ECO:0007669"/>
    <property type="project" value="TreeGrafter"/>
</dbReference>
<dbReference type="EC" id="2.1.1.-" evidence="7"/>
<proteinExistence type="predicted"/>
<dbReference type="HOGENOM" id="CLU_022610_0_1_2"/>
<evidence type="ECO:0000256" key="5">
    <source>
        <dbReference type="ARBA" id="ARBA00022694"/>
    </source>
</evidence>
<evidence type="ECO:0000313" key="8">
    <source>
        <dbReference type="Proteomes" id="UP000000254"/>
    </source>
</evidence>
<dbReference type="SUPFAM" id="SSF53335">
    <property type="entry name" value="S-adenosyl-L-methionine-dependent methyltransferases"/>
    <property type="match status" value="1"/>
</dbReference>
<dbReference type="Pfam" id="PF02475">
    <property type="entry name" value="TRM5-TYW2_MTfase"/>
    <property type="match status" value="1"/>
</dbReference>
<evidence type="ECO:0000256" key="3">
    <source>
        <dbReference type="ARBA" id="ARBA00022679"/>
    </source>
</evidence>
<dbReference type="GO" id="GO:0002939">
    <property type="term" value="P:tRNA N1-guanine methylation"/>
    <property type="evidence" value="ECO:0007669"/>
    <property type="project" value="TreeGrafter"/>
</dbReference>
<dbReference type="AlphaFoldDB" id="A3DMG5"/>
<evidence type="ECO:0000259" key="6">
    <source>
        <dbReference type="PROSITE" id="PS51684"/>
    </source>
</evidence>
<dbReference type="PROSITE" id="PS51684">
    <property type="entry name" value="SAM_MT_TRM5_TYW2"/>
    <property type="match status" value="1"/>
</dbReference>
<dbReference type="RefSeq" id="WP_011839016.1">
    <property type="nucleotide sequence ID" value="NC_009033.1"/>
</dbReference>
<dbReference type="EMBL" id="CP000575">
    <property type="protein sequence ID" value="ABN69825.1"/>
    <property type="molecule type" value="Genomic_DNA"/>
</dbReference>
<evidence type="ECO:0000256" key="1">
    <source>
        <dbReference type="ARBA" id="ARBA00022490"/>
    </source>
</evidence>
<dbReference type="InterPro" id="IPR040601">
    <property type="entry name" value="Trm5a/b_N"/>
</dbReference>
<dbReference type="Gene3D" id="3.30.70.2580">
    <property type="match status" value="1"/>
</dbReference>
<keyword evidence="8" id="KW-1185">Reference proteome</keyword>
<sequence>MTKCVKIYKRYANNVLALLKKHGLLNREYKVSHDKEYVYIPIIQGSDDKVHIILKEFEYELIDCLLEKRRKHRDHKYIPSYDLLGDIVVVRENVLENISREQLINTLLDLHPHIKAIYIKEKTINEFRLPKLKLIWGVEVGSVIVKEYGLLFRIMLGKVYYNKRLSEEHRRIATISGDNEKIIDLFSGIGGFPIHIASMHKSFILANDLNPYAFVSIIDNILLNRKKLRGNIAVTKIDAKEFMNFPSLKEYFDRLIANLPHKSIEYMYVYDYLLRKNGILHLYIIGKSLEDVLERIGKYSDKWFLEKATRVLDYAPYTYIYRLDLVKR</sequence>
<feature type="domain" description="SAM-dependent methyltransferase TRM5/TYW2-type" evidence="6">
    <location>
        <begin position="81"/>
        <end position="328"/>
    </location>
</feature>
<evidence type="ECO:0000313" key="7">
    <source>
        <dbReference type="EMBL" id="ABN69825.1"/>
    </source>
</evidence>
<keyword evidence="4" id="KW-0949">S-adenosyl-L-methionine</keyword>
<dbReference type="InterPro" id="IPR056744">
    <property type="entry name" value="TRM5/TYW2-like_N"/>
</dbReference>
<dbReference type="PANTHER" id="PTHR23245">
    <property type="entry name" value="TRNA METHYLTRANSFERASE"/>
    <property type="match status" value="1"/>
</dbReference>